<protein>
    <submittedName>
        <fullName evidence="1">Uncharacterized protein</fullName>
    </submittedName>
</protein>
<accession>A0A4C1ZZG4</accession>
<dbReference type="OrthoDB" id="425681at2759"/>
<organism evidence="1 2">
    <name type="scientific">Eumeta variegata</name>
    <name type="common">Bagworm moth</name>
    <name type="synonym">Eumeta japonica</name>
    <dbReference type="NCBI Taxonomy" id="151549"/>
    <lineage>
        <taxon>Eukaryota</taxon>
        <taxon>Metazoa</taxon>
        <taxon>Ecdysozoa</taxon>
        <taxon>Arthropoda</taxon>
        <taxon>Hexapoda</taxon>
        <taxon>Insecta</taxon>
        <taxon>Pterygota</taxon>
        <taxon>Neoptera</taxon>
        <taxon>Endopterygota</taxon>
        <taxon>Lepidoptera</taxon>
        <taxon>Glossata</taxon>
        <taxon>Ditrysia</taxon>
        <taxon>Tineoidea</taxon>
        <taxon>Psychidae</taxon>
        <taxon>Oiketicinae</taxon>
        <taxon>Eumeta</taxon>
    </lineage>
</organism>
<comment type="caution">
    <text evidence="1">The sequence shown here is derived from an EMBL/GenBank/DDBJ whole genome shotgun (WGS) entry which is preliminary data.</text>
</comment>
<dbReference type="AlphaFoldDB" id="A0A4C1ZZG4"/>
<dbReference type="EMBL" id="BGZK01002474">
    <property type="protein sequence ID" value="GBP94201.1"/>
    <property type="molecule type" value="Genomic_DNA"/>
</dbReference>
<name>A0A4C1ZZG4_EUMVA</name>
<proteinExistence type="predicted"/>
<sequence>MNNNSVSLQACLVRACIHDGVLTSTLMYGSESWVWQKKNERRINAVEMRSLRSAEDPARRLQTRAQVYPVPHKIDGCQSTKAKFVFDIKLPNWKRLNQFCATLTDITLGRLVVGGMQDRTGLEELGWCDKDPRRLGPAGKRHPDYMTSPTLAACEVSGLRA</sequence>
<keyword evidence="2" id="KW-1185">Reference proteome</keyword>
<evidence type="ECO:0000313" key="1">
    <source>
        <dbReference type="EMBL" id="GBP94201.1"/>
    </source>
</evidence>
<reference evidence="1 2" key="1">
    <citation type="journal article" date="2019" name="Commun. Biol.">
        <title>The bagworm genome reveals a unique fibroin gene that provides high tensile strength.</title>
        <authorList>
            <person name="Kono N."/>
            <person name="Nakamura H."/>
            <person name="Ohtoshi R."/>
            <person name="Tomita M."/>
            <person name="Numata K."/>
            <person name="Arakawa K."/>
        </authorList>
    </citation>
    <scope>NUCLEOTIDE SEQUENCE [LARGE SCALE GENOMIC DNA]</scope>
</reference>
<gene>
    <name evidence="1" type="ORF">EVAR_69556_1</name>
</gene>
<evidence type="ECO:0000313" key="2">
    <source>
        <dbReference type="Proteomes" id="UP000299102"/>
    </source>
</evidence>
<dbReference type="Proteomes" id="UP000299102">
    <property type="component" value="Unassembled WGS sequence"/>
</dbReference>